<dbReference type="GO" id="GO:0030677">
    <property type="term" value="C:ribonuclease P complex"/>
    <property type="evidence" value="ECO:0007669"/>
    <property type="project" value="UniProtKB-UniRule"/>
</dbReference>
<comment type="subunit">
    <text evidence="4">Component of nuclear RNase P and RNase MRP ribonucleoproteins. RNase P consists of a catalytic RNA moiety and 10 different protein chains; POP1, POP4, POP5, POP7, RPP14, RPP21, RPP25, RPP30, RPP38 and RPP40. Within the RNase P complex, POP1, POP7 and RPP25 form the 'finger' subcomplex, POP5, RPP14, RPP40 and homodimeric RPP30 form the 'palm' subcomplex, and RPP21, POP4 and RPP38 form the 'wrist' subcomplex. All subunits of the RNase P complex interact with the catalytic RNA. Several subunits of RNase P are also part of the RNase MRP complex. RNase MRP consists of a catalytic RNA moiety and about 8 protein subunits; POP1, POP7, RPP25, RPP30, RPP38, RPP40 and possibly also POP4 and POP5.</text>
</comment>
<dbReference type="Pfam" id="PF01868">
    <property type="entry name" value="RNase_P-MRP_p29"/>
    <property type="match status" value="1"/>
</dbReference>
<dbReference type="GO" id="GO:0005730">
    <property type="term" value="C:nucleolus"/>
    <property type="evidence" value="ECO:0007669"/>
    <property type="project" value="UniProtKB-SubCell"/>
</dbReference>
<comment type="function">
    <text evidence="1 5">Component of ribonuclease P, a ribonucleoprotein complex that generates mature tRNA molecules by cleaving their 5'-ends.</text>
</comment>
<dbReference type="InterPro" id="IPR016848">
    <property type="entry name" value="RNase_P/MRP_Rpp29-subunit"/>
</dbReference>
<dbReference type="GO" id="GO:0000172">
    <property type="term" value="C:ribonuclease MRP complex"/>
    <property type="evidence" value="ECO:0007669"/>
    <property type="project" value="InterPro"/>
</dbReference>
<dbReference type="PANTHER" id="PTHR13348:SF0">
    <property type="entry name" value="RIBONUCLEASE P PROTEIN SUBUNIT P29"/>
    <property type="match status" value="1"/>
</dbReference>
<dbReference type="PANTHER" id="PTHR13348">
    <property type="entry name" value="RIBONUCLEASE P SUBUNIT P29"/>
    <property type="match status" value="1"/>
</dbReference>
<dbReference type="Proteomes" id="UP001165289">
    <property type="component" value="Unassembled WGS sequence"/>
</dbReference>
<evidence type="ECO:0000256" key="4">
    <source>
        <dbReference type="ARBA" id="ARBA00046486"/>
    </source>
</evidence>
<evidence type="ECO:0000256" key="2">
    <source>
        <dbReference type="ARBA" id="ARBA00006181"/>
    </source>
</evidence>
<dbReference type="SUPFAM" id="SSF101744">
    <property type="entry name" value="Rof/RNase P subunit-like"/>
    <property type="match status" value="1"/>
</dbReference>
<reference evidence="6 7" key="1">
    <citation type="journal article" date="2023" name="BMC Biol.">
        <title>The compact genome of the sponge Oopsacas minuta (Hexactinellida) is lacking key metazoan core genes.</title>
        <authorList>
            <person name="Santini S."/>
            <person name="Schenkelaars Q."/>
            <person name="Jourda C."/>
            <person name="Duchesne M."/>
            <person name="Belahbib H."/>
            <person name="Rocher C."/>
            <person name="Selva M."/>
            <person name="Riesgo A."/>
            <person name="Vervoort M."/>
            <person name="Leys S.P."/>
            <person name="Kodjabachian L."/>
            <person name="Le Bivic A."/>
            <person name="Borchiellini C."/>
            <person name="Claverie J.M."/>
            <person name="Renard E."/>
        </authorList>
    </citation>
    <scope>NUCLEOTIDE SEQUENCE [LARGE SCALE GENOMIC DNA]</scope>
    <source>
        <strain evidence="6">SPO-2</strain>
    </source>
</reference>
<dbReference type="GO" id="GO:0033204">
    <property type="term" value="F:ribonuclease P RNA binding"/>
    <property type="evidence" value="ECO:0007669"/>
    <property type="project" value="InterPro"/>
</dbReference>
<evidence type="ECO:0000313" key="7">
    <source>
        <dbReference type="Proteomes" id="UP001165289"/>
    </source>
</evidence>
<dbReference type="SMART" id="SM00538">
    <property type="entry name" value="POP4"/>
    <property type="match status" value="1"/>
</dbReference>
<dbReference type="GO" id="GO:0001682">
    <property type="term" value="P:tRNA 5'-leader removal"/>
    <property type="evidence" value="ECO:0007669"/>
    <property type="project" value="InterPro"/>
</dbReference>
<keyword evidence="7" id="KW-1185">Reference proteome</keyword>
<dbReference type="GO" id="GO:0006364">
    <property type="term" value="P:rRNA processing"/>
    <property type="evidence" value="ECO:0007669"/>
    <property type="project" value="TreeGrafter"/>
</dbReference>
<dbReference type="InterPro" id="IPR002730">
    <property type="entry name" value="Rpp29/RNP1"/>
</dbReference>
<dbReference type="PIRSF" id="PIRSF027081">
    <property type="entry name" value="RNase_P/MRP_p29_subunit"/>
    <property type="match status" value="1"/>
</dbReference>
<organism evidence="6 7">
    <name type="scientific">Oopsacas minuta</name>
    <dbReference type="NCBI Taxonomy" id="111878"/>
    <lineage>
        <taxon>Eukaryota</taxon>
        <taxon>Metazoa</taxon>
        <taxon>Porifera</taxon>
        <taxon>Hexactinellida</taxon>
        <taxon>Hexasterophora</taxon>
        <taxon>Lyssacinosida</taxon>
        <taxon>Leucopsacidae</taxon>
        <taxon>Oopsacas</taxon>
    </lineage>
</organism>
<comment type="caution">
    <text evidence="6">The sequence shown here is derived from an EMBL/GenBank/DDBJ whole genome shotgun (WGS) entry which is preliminary data.</text>
</comment>
<evidence type="ECO:0000313" key="6">
    <source>
        <dbReference type="EMBL" id="KAI6653613.1"/>
    </source>
</evidence>
<protein>
    <recommendedName>
        <fullName evidence="3 5">Ribonuclease P protein subunit p29</fullName>
    </recommendedName>
</protein>
<evidence type="ECO:0000256" key="5">
    <source>
        <dbReference type="PIRNR" id="PIRNR027081"/>
    </source>
</evidence>
<keyword evidence="5" id="KW-0819">tRNA processing</keyword>
<comment type="subcellular location">
    <subcellularLocation>
        <location evidence="5">Nucleus</location>
        <location evidence="5">Nucleolus</location>
    </subcellularLocation>
</comment>
<name>A0AAV7JX63_9METZ</name>
<evidence type="ECO:0000256" key="1">
    <source>
        <dbReference type="ARBA" id="ARBA00002435"/>
    </source>
</evidence>
<dbReference type="EMBL" id="JAKMXF010000266">
    <property type="protein sequence ID" value="KAI6653613.1"/>
    <property type="molecule type" value="Genomic_DNA"/>
</dbReference>
<accession>A0AAV7JX63</accession>
<gene>
    <name evidence="6" type="ORF">LOD99_3508</name>
</gene>
<evidence type="ECO:0000256" key="3">
    <source>
        <dbReference type="ARBA" id="ARBA00016225"/>
    </source>
</evidence>
<comment type="similarity">
    <text evidence="2">Belongs to the eukaryotic/archaeal RNase P protein component 1 family.</text>
</comment>
<dbReference type="AlphaFoldDB" id="A0AAV7JX63"/>
<proteinExistence type="inferred from homology"/>
<dbReference type="InterPro" id="IPR036980">
    <property type="entry name" value="RNase_P/MRP_Rpp29_sf"/>
</dbReference>
<dbReference type="Gene3D" id="2.30.30.210">
    <property type="entry name" value="Ribonuclease P/MRP, subunit p29"/>
    <property type="match status" value="1"/>
</dbReference>
<sequence>MELLSSFFKESNPNKMFEDFIFAHTQTTKMGEEMISKLRHQVLLFEKPASEKVKKCKKPKNIVGRQKIMKSIGDIPNESIKYYLFIPMYKLWQQYAAEVLGKVISNPTKGQIMSNCQKLVRLDYHGCLITVLDSKCNSYIGHTGIVIKESQNTFTIVTLKDERKTIPKRNTVFAFNYGNVMFKLFGNNFRVRPSLRCSKRFKDKPTTEYL</sequence>
<keyword evidence="5" id="KW-0539">Nucleus</keyword>
<dbReference type="InterPro" id="IPR023534">
    <property type="entry name" value="Rof/RNase_P-like"/>
</dbReference>